<keyword evidence="1 4" id="KW-0812">Transmembrane</keyword>
<sequence length="402" mass="42752">MNEVSNSTNDETARGYHGWKIVVVCFLMALFGWGFGFYGHAVYLAEIQRLRGWPASIIASATTLYYLCGAILVVFTADLVRRLGPKAMVLGGIACMATAAFLITIVDAIWELYAAYLLMAIGWASLGLGSITNILGLWFRTKRGMAISLALNGASCGGIILAPILVLLSARVGFVYAMWIAIAAMLLILVPLVLFWLRAPEIEPPKPGVAPEVVMTKAEALRSFAFWSVAGPFALALVAQVGFIVHQVAYLTPALGRDGVAVSVAITTTMAVIGRVGLGTIIDKLDQRRASAISFTTQGLALAAMTLTNEPLVLYLCCAVFGFSVGNLITFPALIVQREFPAAAFGTVIALVTATTQFIYAFGPGLLGLVRDASGSYAAAVYVCVAFFFAAAVLVLMRPRTV</sequence>
<proteinExistence type="predicted"/>
<keyword evidence="2 4" id="KW-1133">Transmembrane helix</keyword>
<keyword evidence="7" id="KW-1185">Reference proteome</keyword>
<dbReference type="Gene3D" id="1.20.1250.20">
    <property type="entry name" value="MFS general substrate transporter like domains"/>
    <property type="match status" value="1"/>
</dbReference>
<feature type="domain" description="Major facilitator superfamily (MFS) profile" evidence="5">
    <location>
        <begin position="20"/>
        <end position="402"/>
    </location>
</feature>
<dbReference type="PANTHER" id="PTHR11360:SF290">
    <property type="entry name" value="MONOCARBOXYLATE MFS PERMEASE"/>
    <property type="match status" value="1"/>
</dbReference>
<dbReference type="InterPro" id="IPR011701">
    <property type="entry name" value="MFS"/>
</dbReference>
<evidence type="ECO:0000256" key="4">
    <source>
        <dbReference type="SAM" id="Phobius"/>
    </source>
</evidence>
<dbReference type="Pfam" id="PF07690">
    <property type="entry name" value="MFS_1"/>
    <property type="match status" value="1"/>
</dbReference>
<dbReference type="InterPro" id="IPR020846">
    <property type="entry name" value="MFS_dom"/>
</dbReference>
<reference evidence="6 7" key="1">
    <citation type="submission" date="2015-08" db="EMBL/GenBank/DDBJ databases">
        <title>Investigation of the bacterial diversity of lava forest soil.</title>
        <authorList>
            <person name="Lee J.S."/>
        </authorList>
    </citation>
    <scope>NUCLEOTIDE SEQUENCE [LARGE SCALE GENOMIC DNA]</scope>
    <source>
        <strain evidence="6 7">GJW-30</strain>
    </source>
</reference>
<dbReference type="PANTHER" id="PTHR11360">
    <property type="entry name" value="MONOCARBOXYLATE TRANSPORTER"/>
    <property type="match status" value="1"/>
</dbReference>
<feature type="transmembrane region" description="Helical" evidence="4">
    <location>
        <begin position="375"/>
        <end position="397"/>
    </location>
</feature>
<dbReference type="InterPro" id="IPR036259">
    <property type="entry name" value="MFS_trans_sf"/>
</dbReference>
<dbReference type="CDD" id="cd17355">
    <property type="entry name" value="MFS_YcxA_like"/>
    <property type="match status" value="1"/>
</dbReference>
<evidence type="ECO:0000256" key="2">
    <source>
        <dbReference type="ARBA" id="ARBA00022989"/>
    </source>
</evidence>
<feature type="transmembrane region" description="Helical" evidence="4">
    <location>
        <begin position="116"/>
        <end position="139"/>
    </location>
</feature>
<evidence type="ECO:0000259" key="5">
    <source>
        <dbReference type="PROSITE" id="PS50850"/>
    </source>
</evidence>
<feature type="transmembrane region" description="Helical" evidence="4">
    <location>
        <begin position="224"/>
        <end position="248"/>
    </location>
</feature>
<evidence type="ECO:0000313" key="7">
    <source>
        <dbReference type="Proteomes" id="UP000236884"/>
    </source>
</evidence>
<feature type="transmembrane region" description="Helical" evidence="4">
    <location>
        <begin position="290"/>
        <end position="307"/>
    </location>
</feature>
<evidence type="ECO:0000313" key="6">
    <source>
        <dbReference type="EMBL" id="BAT60867.1"/>
    </source>
</evidence>
<gene>
    <name evidence="6" type="ORF">GJW-30_1_03417</name>
</gene>
<keyword evidence="3 4" id="KW-0472">Membrane</keyword>
<protein>
    <submittedName>
        <fullName evidence="6">Major Facilitator Superfamily protein</fullName>
    </submittedName>
</protein>
<dbReference type="KEGG" id="vgo:GJW-30_1_03417"/>
<feature type="transmembrane region" description="Helical" evidence="4">
    <location>
        <begin position="53"/>
        <end position="75"/>
    </location>
</feature>
<dbReference type="GO" id="GO:0022857">
    <property type="term" value="F:transmembrane transporter activity"/>
    <property type="evidence" value="ECO:0007669"/>
    <property type="project" value="InterPro"/>
</dbReference>
<dbReference type="EMBL" id="AP014946">
    <property type="protein sequence ID" value="BAT60867.1"/>
    <property type="molecule type" value="Genomic_DNA"/>
</dbReference>
<evidence type="ECO:0000256" key="3">
    <source>
        <dbReference type="ARBA" id="ARBA00023136"/>
    </source>
</evidence>
<name>A0A0S3PY97_9BRAD</name>
<accession>A0A0S3PY97</accession>
<dbReference type="InterPro" id="IPR050327">
    <property type="entry name" value="Proton-linked_MCT"/>
</dbReference>
<feature type="transmembrane region" description="Helical" evidence="4">
    <location>
        <begin position="21"/>
        <end position="41"/>
    </location>
</feature>
<dbReference type="AlphaFoldDB" id="A0A0S3PY97"/>
<feature type="transmembrane region" description="Helical" evidence="4">
    <location>
        <begin position="87"/>
        <end position="110"/>
    </location>
</feature>
<dbReference type="PROSITE" id="PS50850">
    <property type="entry name" value="MFS"/>
    <property type="match status" value="1"/>
</dbReference>
<feature type="transmembrane region" description="Helical" evidence="4">
    <location>
        <begin position="260"/>
        <end position="278"/>
    </location>
</feature>
<dbReference type="Proteomes" id="UP000236884">
    <property type="component" value="Chromosome"/>
</dbReference>
<dbReference type="RefSeq" id="WP_245408543.1">
    <property type="nucleotide sequence ID" value="NZ_AP014946.1"/>
</dbReference>
<dbReference type="SUPFAM" id="SSF103473">
    <property type="entry name" value="MFS general substrate transporter"/>
    <property type="match status" value="1"/>
</dbReference>
<evidence type="ECO:0000256" key="1">
    <source>
        <dbReference type="ARBA" id="ARBA00022692"/>
    </source>
</evidence>
<feature type="transmembrane region" description="Helical" evidence="4">
    <location>
        <begin position="313"/>
        <end position="335"/>
    </location>
</feature>
<feature type="transmembrane region" description="Helical" evidence="4">
    <location>
        <begin position="146"/>
        <end position="168"/>
    </location>
</feature>
<feature type="transmembrane region" description="Helical" evidence="4">
    <location>
        <begin position="174"/>
        <end position="197"/>
    </location>
</feature>
<organism evidence="6 7">
    <name type="scientific">Variibacter gotjawalensis</name>
    <dbReference type="NCBI Taxonomy" id="1333996"/>
    <lineage>
        <taxon>Bacteria</taxon>
        <taxon>Pseudomonadati</taxon>
        <taxon>Pseudomonadota</taxon>
        <taxon>Alphaproteobacteria</taxon>
        <taxon>Hyphomicrobiales</taxon>
        <taxon>Nitrobacteraceae</taxon>
        <taxon>Variibacter</taxon>
    </lineage>
</organism>
<feature type="transmembrane region" description="Helical" evidence="4">
    <location>
        <begin position="342"/>
        <end position="363"/>
    </location>
</feature>